<proteinExistence type="predicted"/>
<reference evidence="2" key="1">
    <citation type="journal article" date="2019" name="Int. J. Syst. Evol. Microbiol.">
        <title>The Global Catalogue of Microorganisms (GCM) 10K type strain sequencing project: providing services to taxonomists for standard genome sequencing and annotation.</title>
        <authorList>
            <consortium name="The Broad Institute Genomics Platform"/>
            <consortium name="The Broad Institute Genome Sequencing Center for Infectious Disease"/>
            <person name="Wu L."/>
            <person name="Ma J."/>
        </authorList>
    </citation>
    <scope>NUCLEOTIDE SEQUENCE [LARGE SCALE GENOMIC DNA]</scope>
    <source>
        <strain evidence="2">CCUG 56752</strain>
    </source>
</reference>
<dbReference type="PROSITE" id="PS51257">
    <property type="entry name" value="PROKAR_LIPOPROTEIN"/>
    <property type="match status" value="1"/>
</dbReference>
<keyword evidence="2" id="KW-1185">Reference proteome</keyword>
<organism evidence="1 2">
    <name type="scientific">Psychroflexus salinarum</name>
    <dbReference type="NCBI Taxonomy" id="546024"/>
    <lineage>
        <taxon>Bacteria</taxon>
        <taxon>Pseudomonadati</taxon>
        <taxon>Bacteroidota</taxon>
        <taxon>Flavobacteriia</taxon>
        <taxon>Flavobacteriales</taxon>
        <taxon>Flavobacteriaceae</taxon>
        <taxon>Psychroflexus</taxon>
    </lineage>
</organism>
<comment type="caution">
    <text evidence="1">The sequence shown here is derived from an EMBL/GenBank/DDBJ whole genome shotgun (WGS) entry which is preliminary data.</text>
</comment>
<dbReference type="RefSeq" id="WP_379657834.1">
    <property type="nucleotide sequence ID" value="NZ_JBHTIV010000008.1"/>
</dbReference>
<dbReference type="EMBL" id="JBHTIV010000008">
    <property type="protein sequence ID" value="MFD0932510.1"/>
    <property type="molecule type" value="Genomic_DNA"/>
</dbReference>
<evidence type="ECO:0000313" key="1">
    <source>
        <dbReference type="EMBL" id="MFD0932510.1"/>
    </source>
</evidence>
<gene>
    <name evidence="1" type="ORF">ACFQ0R_07860</name>
</gene>
<sequence length="149" mass="17165">MRYISLILLSIIFAGCRSSKNDNPNYKAQDLEVVLDGSFNYQNESLASQRWLISSQSELESKFSLEPNFLGYFQKNPFNFDTHVMLIASDKVRTTGGYSVDIQYDGENENNIFFKVKINVPKGLVTFPVLIPYQVKKFPKTDKTLKFRD</sequence>
<accession>A0ABW3GTH2</accession>
<evidence type="ECO:0000313" key="2">
    <source>
        <dbReference type="Proteomes" id="UP001597049"/>
    </source>
</evidence>
<name>A0ABW3GTH2_9FLAO</name>
<dbReference type="Proteomes" id="UP001597049">
    <property type="component" value="Unassembled WGS sequence"/>
</dbReference>
<protein>
    <submittedName>
        <fullName evidence="1">PrcB protein</fullName>
    </submittedName>
</protein>